<dbReference type="RefSeq" id="WP_015284921.1">
    <property type="nucleotide sequence ID" value="NC_019943.1"/>
</dbReference>
<sequence length="373" mass="41101" precursor="true">MSEPRLLGSYCAVFLFFTMFLAIILSGCISSSGSSTDTHTIGNDSSITVTDTYGNTVSFPHTVKRIICLPGTAAETLVSIGAGDKIVGVSEYTSKDAYLMSRMPNATSVGDWWLPDVEQIISLHPDLVISYGISQSKAGNIDKILAANITVLYVKCYDVRDLANETRMLGKITGTETRSESVAHFSEQYMSLTQERLENVSQGSAVKPRFYFERWTDYTALASDSPQHDILTTLNANNVAGDIPLVQADVSPEWIIDQNPDVIFRLAITGDNATEIRDKLMSRPGVSRIRAVQDGRVYIIYSDMLTSPRSAVGTLYLAKVLYPDRFADIDPVEILHDYENEFLPGYRSEDTFYPSLGKNQVIIKNNTTAPAGV</sequence>
<dbReference type="STRING" id="593750.Metfor_0902"/>
<reference evidence="3 4" key="2">
    <citation type="journal article" date="2014" name="Genome Announc.">
        <title>Complete Genome Sequence of Methanoregula formicica SMSPT, a Mesophilic Hydrogenotrophic Methanogen Isolated from a Methanogenic Upflow Anaerobic Sludge Blanket Reactor.</title>
        <authorList>
            <person name="Yamamoto K."/>
            <person name="Tamaki H."/>
            <person name="Cadillo-Quiroz H."/>
            <person name="Imachi H."/>
            <person name="Kyrpides N."/>
            <person name="Woyke T."/>
            <person name="Goodwin L."/>
            <person name="Zinder S.H."/>
            <person name="Kamagata Y."/>
            <person name="Liu W.T."/>
        </authorList>
    </citation>
    <scope>NUCLEOTIDE SEQUENCE [LARGE SCALE GENOMIC DNA]</scope>
    <source>
        <strain evidence="4">DSM 22288 / NBRC 105244 / SMSP</strain>
    </source>
</reference>
<keyword evidence="1" id="KW-1133">Transmembrane helix</keyword>
<dbReference type="Pfam" id="PF01497">
    <property type="entry name" value="Peripla_BP_2"/>
    <property type="match status" value="1"/>
</dbReference>
<dbReference type="OrthoDB" id="24039at2157"/>
<keyword evidence="4" id="KW-1185">Reference proteome</keyword>
<evidence type="ECO:0000313" key="3">
    <source>
        <dbReference type="EMBL" id="AGB01957.1"/>
    </source>
</evidence>
<dbReference type="Proteomes" id="UP000010824">
    <property type="component" value="Chromosome"/>
</dbReference>
<evidence type="ECO:0000313" key="4">
    <source>
        <dbReference type="Proteomes" id="UP000010824"/>
    </source>
</evidence>
<name>L0HB26_METFS</name>
<dbReference type="PROSITE" id="PS51257">
    <property type="entry name" value="PROKAR_LIPOPROTEIN"/>
    <property type="match status" value="1"/>
</dbReference>
<dbReference type="Gene3D" id="3.40.50.1980">
    <property type="entry name" value="Nitrogenase molybdenum iron protein domain"/>
    <property type="match status" value="2"/>
</dbReference>
<keyword evidence="1" id="KW-0472">Membrane</keyword>
<gene>
    <name evidence="3" type="ordered locus">Metfor_0902</name>
</gene>
<accession>L0HB26</accession>
<keyword evidence="1" id="KW-0812">Transmembrane</keyword>
<dbReference type="InterPro" id="IPR050902">
    <property type="entry name" value="ABC_Transporter_SBP"/>
</dbReference>
<dbReference type="InParanoid" id="L0HB26"/>
<dbReference type="HOGENOM" id="CLU_038034_2_0_2"/>
<feature type="domain" description="Fe/B12 periplasmic-binding" evidence="2">
    <location>
        <begin position="65"/>
        <end position="329"/>
    </location>
</feature>
<evidence type="ECO:0000256" key="1">
    <source>
        <dbReference type="SAM" id="Phobius"/>
    </source>
</evidence>
<dbReference type="eggNOG" id="arCOG03306">
    <property type="taxonomic scope" value="Archaea"/>
</dbReference>
<organism evidence="3 4">
    <name type="scientific">Methanoregula formicica (strain DSM 22288 / NBRC 105244 / SMSP)</name>
    <dbReference type="NCBI Taxonomy" id="593750"/>
    <lineage>
        <taxon>Archaea</taxon>
        <taxon>Methanobacteriati</taxon>
        <taxon>Methanobacteriota</taxon>
        <taxon>Stenosarchaea group</taxon>
        <taxon>Methanomicrobia</taxon>
        <taxon>Methanomicrobiales</taxon>
        <taxon>Methanoregulaceae</taxon>
        <taxon>Methanoregula</taxon>
    </lineage>
</organism>
<dbReference type="PANTHER" id="PTHR30535">
    <property type="entry name" value="VITAMIN B12-BINDING PROTEIN"/>
    <property type="match status" value="1"/>
</dbReference>
<evidence type="ECO:0000259" key="2">
    <source>
        <dbReference type="PROSITE" id="PS50983"/>
    </source>
</evidence>
<reference evidence="4" key="1">
    <citation type="submission" date="2011-12" db="EMBL/GenBank/DDBJ databases">
        <title>Complete sequence of Methanoregula formicicum SMSP.</title>
        <authorList>
            <person name="Lucas S."/>
            <person name="Han J."/>
            <person name="Lapidus A."/>
            <person name="Cheng J.-F."/>
            <person name="Goodwin L."/>
            <person name="Pitluck S."/>
            <person name="Peters L."/>
            <person name="Ovchinnikova G."/>
            <person name="Teshima H."/>
            <person name="Detter J.C."/>
            <person name="Han C."/>
            <person name="Tapia R."/>
            <person name="Land M."/>
            <person name="Hauser L."/>
            <person name="Kyrpides N."/>
            <person name="Ivanova N."/>
            <person name="Pagani I."/>
            <person name="Imachi H."/>
            <person name="Tamaki H."/>
            <person name="Sekiguchi Y."/>
            <person name="Kamagata Y."/>
            <person name="Cadillo-Quiroz H."/>
            <person name="Zinder S."/>
            <person name="Liu W.-T."/>
            <person name="Woyke T."/>
        </authorList>
    </citation>
    <scope>NUCLEOTIDE SEQUENCE [LARGE SCALE GENOMIC DNA]</scope>
    <source>
        <strain evidence="4">DSM 22288 / NBRC 105244 / SMSP</strain>
    </source>
</reference>
<protein>
    <submittedName>
        <fullName evidence="3">ABC-type Fe3+-hydroxamate transport system, periplasmic component</fullName>
    </submittedName>
</protein>
<dbReference type="PANTHER" id="PTHR30535:SF34">
    <property type="entry name" value="MOLYBDATE-BINDING PROTEIN MOLA"/>
    <property type="match status" value="1"/>
</dbReference>
<dbReference type="InterPro" id="IPR002491">
    <property type="entry name" value="ABC_transptr_periplasmic_BD"/>
</dbReference>
<dbReference type="GeneID" id="14310215"/>
<dbReference type="AlphaFoldDB" id="L0HB26"/>
<dbReference type="SUPFAM" id="SSF53807">
    <property type="entry name" value="Helical backbone' metal receptor"/>
    <property type="match status" value="1"/>
</dbReference>
<feature type="transmembrane region" description="Helical" evidence="1">
    <location>
        <begin position="7"/>
        <end position="25"/>
    </location>
</feature>
<dbReference type="EMBL" id="CP003167">
    <property type="protein sequence ID" value="AGB01957.1"/>
    <property type="molecule type" value="Genomic_DNA"/>
</dbReference>
<dbReference type="KEGG" id="mfo:Metfor_0902"/>
<proteinExistence type="predicted"/>
<dbReference type="PROSITE" id="PS50983">
    <property type="entry name" value="FE_B12_PBP"/>
    <property type="match status" value="1"/>
</dbReference>